<feature type="compositionally biased region" description="Low complexity" evidence="2">
    <location>
        <begin position="64"/>
        <end position="79"/>
    </location>
</feature>
<protein>
    <submittedName>
        <fullName evidence="3">Uncharacterized protein</fullName>
    </submittedName>
</protein>
<reference evidence="3 4" key="1">
    <citation type="submission" date="2020-04" db="EMBL/GenBank/DDBJ databases">
        <authorList>
            <person name="Wallbank WR R."/>
            <person name="Pardo Diaz C."/>
            <person name="Kozak K."/>
            <person name="Martin S."/>
            <person name="Jiggins C."/>
            <person name="Moest M."/>
            <person name="Warren A I."/>
            <person name="Byers J.R.P. K."/>
            <person name="Montejo-Kovacevich G."/>
            <person name="Yen C E."/>
        </authorList>
    </citation>
    <scope>NUCLEOTIDE SEQUENCE [LARGE SCALE GENOMIC DNA]</scope>
</reference>
<name>A0A8S1BP36_ARCPL</name>
<comment type="caution">
    <text evidence="3">The sequence shown here is derived from an EMBL/GenBank/DDBJ whole genome shotgun (WGS) entry which is preliminary data.</text>
</comment>
<evidence type="ECO:0000256" key="1">
    <source>
        <dbReference type="SAM" id="Coils"/>
    </source>
</evidence>
<feature type="non-terminal residue" evidence="3">
    <location>
        <position position="1"/>
    </location>
</feature>
<evidence type="ECO:0000313" key="3">
    <source>
        <dbReference type="EMBL" id="CAB3262293.1"/>
    </source>
</evidence>
<dbReference type="AlphaFoldDB" id="A0A8S1BP36"/>
<evidence type="ECO:0000313" key="4">
    <source>
        <dbReference type="Proteomes" id="UP000494106"/>
    </source>
</evidence>
<gene>
    <name evidence="3" type="ORF">APLA_LOCUS18294</name>
</gene>
<dbReference type="Proteomes" id="UP000494106">
    <property type="component" value="Unassembled WGS sequence"/>
</dbReference>
<accession>A0A8S1BP36</accession>
<feature type="region of interest" description="Disordered" evidence="2">
    <location>
        <begin position="1"/>
        <end position="88"/>
    </location>
</feature>
<dbReference type="OrthoDB" id="10022108at2759"/>
<feature type="coiled-coil region" evidence="1">
    <location>
        <begin position="177"/>
        <end position="204"/>
    </location>
</feature>
<keyword evidence="4" id="KW-1185">Reference proteome</keyword>
<dbReference type="EMBL" id="CADEBC010000945">
    <property type="protein sequence ID" value="CAB3262293.1"/>
    <property type="molecule type" value="Genomic_DNA"/>
</dbReference>
<keyword evidence="1" id="KW-0175">Coiled coil</keyword>
<feature type="compositionally biased region" description="Low complexity" evidence="2">
    <location>
        <begin position="12"/>
        <end position="29"/>
    </location>
</feature>
<organism evidence="3 4">
    <name type="scientific">Arctia plantaginis</name>
    <name type="common">Wood tiger moth</name>
    <name type="synonym">Phalaena plantaginis</name>
    <dbReference type="NCBI Taxonomy" id="874455"/>
    <lineage>
        <taxon>Eukaryota</taxon>
        <taxon>Metazoa</taxon>
        <taxon>Ecdysozoa</taxon>
        <taxon>Arthropoda</taxon>
        <taxon>Hexapoda</taxon>
        <taxon>Insecta</taxon>
        <taxon>Pterygota</taxon>
        <taxon>Neoptera</taxon>
        <taxon>Endopterygota</taxon>
        <taxon>Lepidoptera</taxon>
        <taxon>Glossata</taxon>
        <taxon>Ditrysia</taxon>
        <taxon>Noctuoidea</taxon>
        <taxon>Erebidae</taxon>
        <taxon>Arctiinae</taxon>
        <taxon>Arctia</taxon>
    </lineage>
</organism>
<proteinExistence type="predicted"/>
<sequence length="307" mass="33297">MPLARSPVAENIKLSPKISPKPKIVRPSIGRCEASSDAPPQNRPRGENEAGPSNIEAPDKVSKAATQQKQTTPTGAAQALPKSPKSYPTRTAEAYAKLMKAKYHLNTLKSMKKEVKVVVIEVVDRLYQLVKESEAAVATGKTGKTIKTGPGYAGQDISTAGGSPVETMDNKIILAKLDEHSRLLRETNQKMAELNSNILEQHKEVLTRTNLPTYADVTAVNRGKPRPSTLHSVVVTSEDTAETGEETLDRVLQANLQRKKLATSEIFVEAVKRRVAVALLQEPYVGSSGSMGMYAGVRVYQNTKVGE</sequence>
<evidence type="ECO:0000256" key="2">
    <source>
        <dbReference type="SAM" id="MobiDB-lite"/>
    </source>
</evidence>